<feature type="transmembrane region" description="Helical" evidence="1">
    <location>
        <begin position="82"/>
        <end position="101"/>
    </location>
</feature>
<dbReference type="KEGG" id="vdi:Vdis_1182"/>
<organism evidence="2 3">
    <name type="scientific">Vulcanisaeta distributa (strain DSM 14429 / JCM 11212 / NBRC 100878 / IC-017)</name>
    <dbReference type="NCBI Taxonomy" id="572478"/>
    <lineage>
        <taxon>Archaea</taxon>
        <taxon>Thermoproteota</taxon>
        <taxon>Thermoprotei</taxon>
        <taxon>Thermoproteales</taxon>
        <taxon>Thermoproteaceae</taxon>
        <taxon>Vulcanisaeta</taxon>
    </lineage>
</organism>
<evidence type="ECO:0000313" key="2">
    <source>
        <dbReference type="EMBL" id="ADN50568.1"/>
    </source>
</evidence>
<proteinExistence type="predicted"/>
<evidence type="ECO:0000256" key="1">
    <source>
        <dbReference type="SAM" id="Phobius"/>
    </source>
</evidence>
<reference evidence="2 3" key="1">
    <citation type="journal article" date="2010" name="Stand. Genomic Sci.">
        <title>Complete genome sequence of Vulcanisaeta distributa type strain (IC-017).</title>
        <authorList>
            <person name="Mavromatis K."/>
            <person name="Sikorski J."/>
            <person name="Pabst E."/>
            <person name="Teshima H."/>
            <person name="Lapidus A."/>
            <person name="Lucas S."/>
            <person name="Nolan M."/>
            <person name="Glavina Del Rio T."/>
            <person name="Cheng J.F."/>
            <person name="Bruce D."/>
            <person name="Goodwin L."/>
            <person name="Pitluck S."/>
            <person name="Liolios K."/>
            <person name="Ivanova N."/>
            <person name="Mikhailova N."/>
            <person name="Pati A."/>
            <person name="Chen A."/>
            <person name="Palaniappan K."/>
            <person name="Land M."/>
            <person name="Hauser L."/>
            <person name="Chang Y.J."/>
            <person name="Jeffries C.D."/>
            <person name="Rohde M."/>
            <person name="Spring S."/>
            <person name="Goker M."/>
            <person name="Wirth R."/>
            <person name="Woyke T."/>
            <person name="Bristow J."/>
            <person name="Eisen J.A."/>
            <person name="Markowitz V."/>
            <person name="Hugenholtz P."/>
            <person name="Klenk H.P."/>
            <person name="Kyrpides N.C."/>
        </authorList>
    </citation>
    <scope>NUCLEOTIDE SEQUENCE [LARGE SCALE GENOMIC DNA]</scope>
    <source>
        <strain evidence="3">DSM 14429 / JCM 11212 / NBRC 100878 / IC-017</strain>
    </source>
</reference>
<feature type="transmembrane region" description="Helical" evidence="1">
    <location>
        <begin position="324"/>
        <end position="344"/>
    </location>
</feature>
<dbReference type="OrthoDB" id="28938at2157"/>
<reference evidence="3" key="2">
    <citation type="journal article" date="2010" name="Stand. Genomic Sci.">
        <title>Complete genome sequence of Vulcanisaeta distributa type strain (IC-017T).</title>
        <authorList>
            <person name="Mavromatis K."/>
            <person name="Sikorski J."/>
            <person name="Pabst E."/>
            <person name="Teshima H."/>
            <person name="Lapidus A."/>
            <person name="Lucas S."/>
            <person name="Nolan M."/>
            <person name="Glavina Del Rio T."/>
            <person name="Cheng J."/>
            <person name="Bruce D."/>
            <person name="Goodwin L."/>
            <person name="Pitluck S."/>
            <person name="Liolios K."/>
            <person name="Ivanova N."/>
            <person name="Mikhailova N."/>
            <person name="Pati A."/>
            <person name="Chen A."/>
            <person name="Palaniappan K."/>
            <person name="Land M."/>
            <person name="Hauser L."/>
            <person name="Chang Y."/>
            <person name="Jeffries C."/>
            <person name="Rohde M."/>
            <person name="Spring S."/>
            <person name="Goker M."/>
            <person name="Wirth R."/>
            <person name="Woyke T."/>
            <person name="Bristow J."/>
            <person name="Eisen J."/>
            <person name="Markowitz V."/>
            <person name="Hugenholtz P."/>
            <person name="Klenk H."/>
            <person name="Kyrpides N."/>
        </authorList>
    </citation>
    <scope>NUCLEOTIDE SEQUENCE [LARGE SCALE GENOMIC DNA]</scope>
    <source>
        <strain evidence="3">DSM 14429 / JCM 11212 / NBRC 100878 / IC-017</strain>
    </source>
</reference>
<dbReference type="AlphaFoldDB" id="E1QQZ8"/>
<feature type="transmembrane region" description="Helical" evidence="1">
    <location>
        <begin position="32"/>
        <end position="52"/>
    </location>
</feature>
<dbReference type="HOGENOM" id="CLU_851580_0_0_2"/>
<evidence type="ECO:0000313" key="3">
    <source>
        <dbReference type="Proteomes" id="UP000006681"/>
    </source>
</evidence>
<dbReference type="EMBL" id="CP002100">
    <property type="protein sequence ID" value="ADN50568.1"/>
    <property type="molecule type" value="Genomic_DNA"/>
</dbReference>
<accession>E1QQZ8</accession>
<name>E1QQZ8_VULDI</name>
<feature type="transmembrane region" description="Helical" evidence="1">
    <location>
        <begin position="59"/>
        <end position="76"/>
    </location>
</feature>
<gene>
    <name evidence="2" type="ordered locus">Vdis_1182</name>
</gene>
<feature type="transmembrane region" description="Helical" evidence="1">
    <location>
        <begin position="147"/>
        <end position="170"/>
    </location>
</feature>
<keyword evidence="1" id="KW-0472">Membrane</keyword>
<dbReference type="RefSeq" id="WP_013336293.1">
    <property type="nucleotide sequence ID" value="NC_014537.1"/>
</dbReference>
<feature type="transmembrane region" description="Helical" evidence="1">
    <location>
        <begin position="207"/>
        <end position="224"/>
    </location>
</feature>
<feature type="transmembrane region" description="Helical" evidence="1">
    <location>
        <begin position="108"/>
        <end position="127"/>
    </location>
</feature>
<keyword evidence="1" id="KW-0812">Transmembrane</keyword>
<feature type="transmembrane region" description="Helical" evidence="1">
    <location>
        <begin position="296"/>
        <end position="318"/>
    </location>
</feature>
<keyword evidence="1" id="KW-1133">Transmembrane helix</keyword>
<feature type="transmembrane region" description="Helical" evidence="1">
    <location>
        <begin position="263"/>
        <end position="284"/>
    </location>
</feature>
<dbReference type="STRING" id="572478.Vdis_1182"/>
<protein>
    <submittedName>
        <fullName evidence="2">Uncharacterized protein</fullName>
    </submittedName>
</protein>
<keyword evidence="3" id="KW-1185">Reference proteome</keyword>
<dbReference type="GeneID" id="9752114"/>
<sequence length="352" mass="39189">MLRQVIFGGVFDKLPQGIYRRWFVYQMRVSQALIILSMASFIIGSAVLALRYGRLHGDLMLGGLILFYVGIMFSQHPGFTRVMPSPFASVLIGLLTIAWFVTYTLGVWFSWIMGIILALYYALLLIIRGGLGRKPLYWPNTFFLSGLISLMIALYLGGFRLVVFPVASIVSLIRRVESRQRPIYAIDIPYAVLLPVMTYYLNNSIDLAVFSLFTLIAIGVPRRFGPAFKTTYSRTYPIGSSLGRAMLIITAILALIGVPLGDVIHALFIGFIAVIMSSLCIPMLNPGILWFSMRRYGIVGFEIPTLLFISAILRAVYYLVGPQLIAASLILVLIAYIEVAASYLSGERVKVL</sequence>
<feature type="transmembrane region" description="Helical" evidence="1">
    <location>
        <begin position="236"/>
        <end position="257"/>
    </location>
</feature>
<dbReference type="Proteomes" id="UP000006681">
    <property type="component" value="Chromosome"/>
</dbReference>
<dbReference type="eggNOG" id="arCOG05708">
    <property type="taxonomic scope" value="Archaea"/>
</dbReference>